<feature type="chain" id="PRO_5035295531" evidence="1">
    <location>
        <begin position="24"/>
        <end position="435"/>
    </location>
</feature>
<gene>
    <name evidence="2" type="ORF">GCM10010123_09590</name>
</gene>
<dbReference type="EMBL" id="BMQB01000001">
    <property type="protein sequence ID" value="GGJ81874.1"/>
    <property type="molecule type" value="Genomic_DNA"/>
</dbReference>
<keyword evidence="3" id="KW-1185">Reference proteome</keyword>
<dbReference type="Proteomes" id="UP000649739">
    <property type="component" value="Unassembled WGS sequence"/>
</dbReference>
<accession>A0A8J3B0B4</accession>
<comment type="caution">
    <text evidence="2">The sequence shown here is derived from an EMBL/GenBank/DDBJ whole genome shotgun (WGS) entry which is preliminary data.</text>
</comment>
<sequence>MHFAAIGAGILAAALLTPTPSIAASAMDVGVDLGPPPAAGQPRAAEEVAVDLAVDYRNPRTVIRHPGAPQVKVHFNSLRLAPGDYITVSSEDGREVHTYHSDPTRTTAPAADSSYTRHRSVGFAAMSISDDVAVIALHRTGGRTVPASALDRAGYGARVDRVWRNFSRAEYRTRNAGRLVGCRPKDGREPVACYADDPDFTVEVAKSAAVAALYNPAAHIIPYCTTARVGKKNRMLTAVHCGATDTTPHLKTSEVWFDFECRDCGDADPKVPFKVSVGQILKVGEAGTGSSDWAVFSLKEQDFPKVTKYGNLMLDDRMQLPAGERIYSPTHGQNDEVPDDQETNYKRLGIFQDPRGSGGDKPCVLTSARTPGPAWAAWSCDGSGLGSGGPIISRDSQKIVAILNRGECTGAPEPSFGIKAGYILQQTGDLIQGTA</sequence>
<evidence type="ECO:0000313" key="2">
    <source>
        <dbReference type="EMBL" id="GGJ81874.1"/>
    </source>
</evidence>
<dbReference type="RefSeq" id="WP_189168733.1">
    <property type="nucleotide sequence ID" value="NZ_BMQB01000001.1"/>
</dbReference>
<evidence type="ECO:0000256" key="1">
    <source>
        <dbReference type="SAM" id="SignalP"/>
    </source>
</evidence>
<reference evidence="2" key="1">
    <citation type="journal article" date="2014" name="Int. J. Syst. Evol. Microbiol.">
        <title>Complete genome sequence of Corynebacterium casei LMG S-19264T (=DSM 44701T), isolated from a smear-ripened cheese.</title>
        <authorList>
            <consortium name="US DOE Joint Genome Institute (JGI-PGF)"/>
            <person name="Walter F."/>
            <person name="Albersmeier A."/>
            <person name="Kalinowski J."/>
            <person name="Ruckert C."/>
        </authorList>
    </citation>
    <scope>NUCLEOTIDE SEQUENCE</scope>
    <source>
        <strain evidence="2">JCM 3090</strain>
    </source>
</reference>
<protein>
    <submittedName>
        <fullName evidence="2">Uncharacterized protein</fullName>
    </submittedName>
</protein>
<feature type="signal peptide" evidence="1">
    <location>
        <begin position="1"/>
        <end position="23"/>
    </location>
</feature>
<name>A0A8J3B0B4_9ACTN</name>
<evidence type="ECO:0000313" key="3">
    <source>
        <dbReference type="Proteomes" id="UP000649739"/>
    </source>
</evidence>
<dbReference type="InterPro" id="IPR009003">
    <property type="entry name" value="Peptidase_S1_PA"/>
</dbReference>
<organism evidence="2 3">
    <name type="scientific">Pilimelia anulata</name>
    <dbReference type="NCBI Taxonomy" id="53371"/>
    <lineage>
        <taxon>Bacteria</taxon>
        <taxon>Bacillati</taxon>
        <taxon>Actinomycetota</taxon>
        <taxon>Actinomycetes</taxon>
        <taxon>Micromonosporales</taxon>
        <taxon>Micromonosporaceae</taxon>
        <taxon>Pilimelia</taxon>
    </lineage>
</organism>
<dbReference type="SUPFAM" id="SSF50494">
    <property type="entry name" value="Trypsin-like serine proteases"/>
    <property type="match status" value="1"/>
</dbReference>
<proteinExistence type="predicted"/>
<reference evidence="2" key="2">
    <citation type="submission" date="2020-09" db="EMBL/GenBank/DDBJ databases">
        <authorList>
            <person name="Sun Q."/>
            <person name="Ohkuma M."/>
        </authorList>
    </citation>
    <scope>NUCLEOTIDE SEQUENCE</scope>
    <source>
        <strain evidence="2">JCM 3090</strain>
    </source>
</reference>
<keyword evidence="1" id="KW-0732">Signal</keyword>
<dbReference type="PANTHER" id="PTHR36234:SF5">
    <property type="entry name" value="LYSYL ENDOPEPTIDASE"/>
    <property type="match status" value="1"/>
</dbReference>
<dbReference type="PANTHER" id="PTHR36234">
    <property type="entry name" value="LYSYL ENDOPEPTIDASE"/>
    <property type="match status" value="1"/>
</dbReference>
<dbReference type="AlphaFoldDB" id="A0A8J3B0B4"/>